<evidence type="ECO:0008006" key="6">
    <source>
        <dbReference type="Google" id="ProtNLM"/>
    </source>
</evidence>
<evidence type="ECO:0000256" key="1">
    <source>
        <dbReference type="ARBA" id="ARBA00004613"/>
    </source>
</evidence>
<dbReference type="InterPro" id="IPR011042">
    <property type="entry name" value="6-blade_b-propeller_TolB-like"/>
</dbReference>
<name>A0A2T7NJX2_POMCA</name>
<protein>
    <recommendedName>
        <fullName evidence="6">Bee-milk protein</fullName>
    </recommendedName>
</protein>
<evidence type="ECO:0000256" key="3">
    <source>
        <dbReference type="ARBA" id="ARBA00022525"/>
    </source>
</evidence>
<dbReference type="EMBL" id="PZQS01000012">
    <property type="protein sequence ID" value="PVD21464.1"/>
    <property type="molecule type" value="Genomic_DNA"/>
</dbReference>
<reference evidence="4 5" key="1">
    <citation type="submission" date="2018-04" db="EMBL/GenBank/DDBJ databases">
        <title>The genome of golden apple snail Pomacea canaliculata provides insight into stress tolerance and invasive adaptation.</title>
        <authorList>
            <person name="Liu C."/>
            <person name="Liu B."/>
            <person name="Ren Y."/>
            <person name="Zhang Y."/>
            <person name="Wang H."/>
            <person name="Li S."/>
            <person name="Jiang F."/>
            <person name="Yin L."/>
            <person name="Zhang G."/>
            <person name="Qian W."/>
            <person name="Fan W."/>
        </authorList>
    </citation>
    <scope>NUCLEOTIDE SEQUENCE [LARGE SCALE GENOMIC DNA]</scope>
    <source>
        <strain evidence="4">SZHN2017</strain>
        <tissue evidence="4">Muscle</tissue>
    </source>
</reference>
<comment type="subcellular location">
    <subcellularLocation>
        <location evidence="1">Secreted</location>
    </subcellularLocation>
</comment>
<evidence type="ECO:0000256" key="2">
    <source>
        <dbReference type="ARBA" id="ARBA00009127"/>
    </source>
</evidence>
<dbReference type="InterPro" id="IPR017996">
    <property type="entry name" value="MRJP/yellow-related"/>
</dbReference>
<organism evidence="4 5">
    <name type="scientific">Pomacea canaliculata</name>
    <name type="common">Golden apple snail</name>
    <dbReference type="NCBI Taxonomy" id="400727"/>
    <lineage>
        <taxon>Eukaryota</taxon>
        <taxon>Metazoa</taxon>
        <taxon>Spiralia</taxon>
        <taxon>Lophotrochozoa</taxon>
        <taxon>Mollusca</taxon>
        <taxon>Gastropoda</taxon>
        <taxon>Caenogastropoda</taxon>
        <taxon>Architaenioglossa</taxon>
        <taxon>Ampullarioidea</taxon>
        <taxon>Ampullariidae</taxon>
        <taxon>Pomacea</taxon>
    </lineage>
</organism>
<sequence length="181" mass="20078">MFVAVSSQPTLCLQIPTSVLRDRHAQFGQHVRRVGTLVSRADGLAYGQQNLYFGLLDLDGLARWEVAGDAKDGCYGSVNMVSQKVIASNNITMRWVDTLAWDDRGYLWFVANDISRYLSKTMNFTGSEPNMYITKVFVNESSYLSTALSAPVRPQCTSSGARSSLAHLATWLLLFTSLLLI</sequence>
<keyword evidence="3" id="KW-0964">Secreted</keyword>
<accession>A0A2T7NJX2</accession>
<comment type="similarity">
    <text evidence="2">Belongs to the major royal jelly protein family.</text>
</comment>
<gene>
    <name evidence="4" type="ORF">C0Q70_19637</name>
</gene>
<dbReference type="Gene3D" id="2.120.10.30">
    <property type="entry name" value="TolB, C-terminal domain"/>
    <property type="match status" value="1"/>
</dbReference>
<dbReference type="OrthoDB" id="9977471at2759"/>
<keyword evidence="5" id="KW-1185">Reference proteome</keyword>
<dbReference type="Pfam" id="PF03022">
    <property type="entry name" value="MRJP"/>
    <property type="match status" value="1"/>
</dbReference>
<dbReference type="Proteomes" id="UP000245119">
    <property type="component" value="Linkage Group LG12"/>
</dbReference>
<evidence type="ECO:0000313" key="4">
    <source>
        <dbReference type="EMBL" id="PVD21464.1"/>
    </source>
</evidence>
<dbReference type="AlphaFoldDB" id="A0A2T7NJX2"/>
<proteinExistence type="inferred from homology"/>
<evidence type="ECO:0000313" key="5">
    <source>
        <dbReference type="Proteomes" id="UP000245119"/>
    </source>
</evidence>
<dbReference type="GO" id="GO:0005576">
    <property type="term" value="C:extracellular region"/>
    <property type="evidence" value="ECO:0007669"/>
    <property type="project" value="UniProtKB-SubCell"/>
</dbReference>
<comment type="caution">
    <text evidence="4">The sequence shown here is derived from an EMBL/GenBank/DDBJ whole genome shotgun (WGS) entry which is preliminary data.</text>
</comment>